<evidence type="ECO:0000256" key="2">
    <source>
        <dbReference type="SAM" id="Phobius"/>
    </source>
</evidence>
<feature type="compositionally biased region" description="Acidic residues" evidence="1">
    <location>
        <begin position="159"/>
        <end position="180"/>
    </location>
</feature>
<protein>
    <recommendedName>
        <fullName evidence="4">Signal peptidase I</fullName>
    </recommendedName>
</protein>
<feature type="region of interest" description="Disordered" evidence="1">
    <location>
        <begin position="158"/>
        <end position="180"/>
    </location>
</feature>
<feature type="region of interest" description="Disordered" evidence="1">
    <location>
        <begin position="373"/>
        <end position="398"/>
    </location>
</feature>
<keyword evidence="2" id="KW-1133">Transmembrane helix</keyword>
<name>A0A6N2SKJ2_BLAHA</name>
<organism evidence="3">
    <name type="scientific">Blautia hansenii</name>
    <name type="common">Ruminococcus hansenii</name>
    <dbReference type="NCBI Taxonomy" id="1322"/>
    <lineage>
        <taxon>Bacteria</taxon>
        <taxon>Bacillati</taxon>
        <taxon>Bacillota</taxon>
        <taxon>Clostridia</taxon>
        <taxon>Lachnospirales</taxon>
        <taxon>Lachnospiraceae</taxon>
        <taxon>Blautia</taxon>
    </lineage>
</organism>
<evidence type="ECO:0000256" key="1">
    <source>
        <dbReference type="SAM" id="MobiDB-lite"/>
    </source>
</evidence>
<keyword evidence="2" id="KW-0472">Membrane</keyword>
<dbReference type="RefSeq" id="WP_156342146.1">
    <property type="nucleotide sequence ID" value="NZ_CACRSY010000008.1"/>
</dbReference>
<proteinExistence type="predicted"/>
<evidence type="ECO:0000313" key="3">
    <source>
        <dbReference type="EMBL" id="VYS92290.1"/>
    </source>
</evidence>
<feature type="transmembrane region" description="Helical" evidence="2">
    <location>
        <begin position="132"/>
        <end position="150"/>
    </location>
</feature>
<dbReference type="AlphaFoldDB" id="A0A6N2SKJ2"/>
<gene>
    <name evidence="3" type="ORF">BHLFYP23_02095</name>
</gene>
<feature type="region of interest" description="Disordered" evidence="1">
    <location>
        <begin position="288"/>
        <end position="359"/>
    </location>
</feature>
<accession>A0A6N2SKJ2</accession>
<feature type="transmembrane region" description="Helical" evidence="2">
    <location>
        <begin position="7"/>
        <end position="29"/>
    </location>
</feature>
<dbReference type="EMBL" id="CACRSY010000008">
    <property type="protein sequence ID" value="VYS92290.1"/>
    <property type="molecule type" value="Genomic_DNA"/>
</dbReference>
<keyword evidence="2" id="KW-0812">Transmembrane</keyword>
<sequence>MSKVLKFIVNLVVLLSIVVAVALLVPPLLGVDTVINDNSNIETNLPVGAVAYGRQVDTEKLKKEDKILYMEGSAQYVYEIQDMDTTAGSYKVKDVYNKNNDAESITLQDKVSKAVITIPFIGYAAIALQSKTGLMVVGAVIILLIILFILSEVLRRGDDDEEEDEEEYEEEDDEDEEDEPGYWERRRLKKEEKRRRKLEKKGLLEEDDEEEQEQEDMNDVFVPENTFSEPAASEPEQELQGFDEAMKDAMSSIASGIAQVSEPENVPDATVVMPDAEELEKAVQEAEGMLETAEEPEVQEFAAETELEPEAEETQAVENIEADMPEDIAEDIIIEETPTEETEVQLSEEEEIPVNVNAVPKTPSLNELLAKAAAAGEEPEVKKDEENEVTLLDYSDLL</sequence>
<feature type="compositionally biased region" description="Acidic residues" evidence="1">
    <location>
        <begin position="292"/>
        <end position="352"/>
    </location>
</feature>
<reference evidence="3" key="1">
    <citation type="submission" date="2019-11" db="EMBL/GenBank/DDBJ databases">
        <authorList>
            <person name="Feng L."/>
        </authorList>
    </citation>
    <scope>NUCLEOTIDE SEQUENCE</scope>
    <source>
        <strain evidence="3">BhanseniiLFYP23</strain>
    </source>
</reference>
<evidence type="ECO:0008006" key="4">
    <source>
        <dbReference type="Google" id="ProtNLM"/>
    </source>
</evidence>